<evidence type="ECO:0000313" key="2">
    <source>
        <dbReference type="Proteomes" id="UP000010809"/>
    </source>
</evidence>
<dbReference type="AlphaFoldDB" id="L0DTY7"/>
<dbReference type="eggNOG" id="ENOG5032Y3P">
    <property type="taxonomic scope" value="Bacteria"/>
</dbReference>
<dbReference type="InterPro" id="IPR045397">
    <property type="entry name" value="TumE-like"/>
</dbReference>
<accession>L0DTY7</accession>
<dbReference type="RefSeq" id="WP_015257619.1">
    <property type="nucleotide sequence ID" value="NC_019902.2"/>
</dbReference>
<dbReference type="STRING" id="1255043.TVNIR_0781"/>
<organism evidence="1 2">
    <name type="scientific">Thioalkalivibrio nitratireducens (strain DSM 14787 / UNIQEM 213 / ALEN2)</name>
    <dbReference type="NCBI Taxonomy" id="1255043"/>
    <lineage>
        <taxon>Bacteria</taxon>
        <taxon>Pseudomonadati</taxon>
        <taxon>Pseudomonadota</taxon>
        <taxon>Gammaproteobacteria</taxon>
        <taxon>Chromatiales</taxon>
        <taxon>Ectothiorhodospiraceae</taxon>
        <taxon>Thioalkalivibrio</taxon>
    </lineage>
</organism>
<dbReference type="OrthoDB" id="7451512at2"/>
<sequence length="95" mass="11025">MPAELLLHERHQISQDSFAELRVWRVPSPVRGSAHVYKYSLAYVVAGQCVLRYDNEAGKGDHRHLGPNEVAYSFRDPAQLLNDFWSDVDRWRARC</sequence>
<dbReference type="PATRIC" id="fig|1255043.3.peg.786"/>
<keyword evidence="2" id="KW-1185">Reference proteome</keyword>
<reference evidence="1" key="1">
    <citation type="submission" date="2015-12" db="EMBL/GenBank/DDBJ databases">
        <authorList>
            <person name="Tikhonova T.V."/>
            <person name="Pavlov A.R."/>
            <person name="Beletsky A.V."/>
            <person name="Mardanov A.V."/>
            <person name="Sorokin D.Y."/>
            <person name="Ravin N.V."/>
            <person name="Popov V.O."/>
        </authorList>
    </citation>
    <scope>NUCLEOTIDE SEQUENCE</scope>
    <source>
        <strain evidence="1">DSM 14787</strain>
    </source>
</reference>
<dbReference type="Proteomes" id="UP000010809">
    <property type="component" value="Chromosome"/>
</dbReference>
<proteinExistence type="predicted"/>
<dbReference type="HOGENOM" id="CLU_166635_0_0_6"/>
<dbReference type="EMBL" id="CP003989">
    <property type="protein sequence ID" value="AGA32472.1"/>
    <property type="molecule type" value="Genomic_DNA"/>
</dbReference>
<dbReference type="Pfam" id="PF20126">
    <property type="entry name" value="TumE"/>
    <property type="match status" value="1"/>
</dbReference>
<protein>
    <submittedName>
        <fullName evidence="1">Uncharacterized protein</fullName>
    </submittedName>
</protein>
<dbReference type="KEGG" id="tni:TVNIR_0781"/>
<evidence type="ECO:0000313" key="1">
    <source>
        <dbReference type="EMBL" id="AGA32472.1"/>
    </source>
</evidence>
<gene>
    <name evidence="1" type="ordered locus">TVNIR_0781</name>
</gene>
<name>L0DTY7_THIND</name>